<dbReference type="PATRIC" id="fig|1177154.3.peg.3285"/>
<organism evidence="1 2">
    <name type="scientific">Alcanivorax nanhaiticus</name>
    <dbReference type="NCBI Taxonomy" id="1177154"/>
    <lineage>
        <taxon>Bacteria</taxon>
        <taxon>Pseudomonadati</taxon>
        <taxon>Pseudomonadota</taxon>
        <taxon>Gammaproteobacteria</taxon>
        <taxon>Oceanospirillales</taxon>
        <taxon>Alcanivoracaceae</taxon>
        <taxon>Alcanivorax</taxon>
    </lineage>
</organism>
<keyword evidence="2" id="KW-1185">Reference proteome</keyword>
<dbReference type="Proteomes" id="UP000029444">
    <property type="component" value="Unassembled WGS sequence"/>
</dbReference>
<name>A0A095ULN3_9GAMM</name>
<accession>A0A095ULN3</accession>
<proteinExistence type="predicted"/>
<sequence length="134" mass="14149">MSQAQVDQSVAGQLCHAAGQDSALGGLVDSLIEADKFSLASGEELLSLQCGDGETVLSRMVMTRQAENLEYAVIDMGLSLSASQVALNGETMVLSDAMQALAAKADAETRDFVEGYLTDLADEDFNPNLMLSLK</sequence>
<protein>
    <submittedName>
        <fullName evidence="1">Uncharacterized protein</fullName>
    </submittedName>
</protein>
<dbReference type="EMBL" id="ARXV01000017">
    <property type="protein sequence ID" value="KGD63435.1"/>
    <property type="molecule type" value="Genomic_DNA"/>
</dbReference>
<gene>
    <name evidence="1" type="ORF">Y5S_03244</name>
</gene>
<dbReference type="AlphaFoldDB" id="A0A095ULN3"/>
<comment type="caution">
    <text evidence="1">The sequence shown here is derived from an EMBL/GenBank/DDBJ whole genome shotgun (WGS) entry which is preliminary data.</text>
</comment>
<dbReference type="RefSeq" id="WP_231552725.1">
    <property type="nucleotide sequence ID" value="NZ_ARXV01000017.1"/>
</dbReference>
<reference evidence="1 2" key="1">
    <citation type="submission" date="2012-09" db="EMBL/GenBank/DDBJ databases">
        <title>Genome Sequence of alkane-degrading Bacterium Alcanivorax sp. 19-m-6.</title>
        <authorList>
            <person name="Lai Q."/>
            <person name="Shao Z."/>
        </authorList>
    </citation>
    <scope>NUCLEOTIDE SEQUENCE [LARGE SCALE GENOMIC DNA]</scope>
    <source>
        <strain evidence="1 2">19-m-6</strain>
    </source>
</reference>
<evidence type="ECO:0000313" key="2">
    <source>
        <dbReference type="Proteomes" id="UP000029444"/>
    </source>
</evidence>
<evidence type="ECO:0000313" key="1">
    <source>
        <dbReference type="EMBL" id="KGD63435.1"/>
    </source>
</evidence>